<evidence type="ECO:0000313" key="2">
    <source>
        <dbReference type="Proteomes" id="UP001519287"/>
    </source>
</evidence>
<sequence>MIITREWEGLEAIQWENEVLKLIILPDLGSKIASIYDKRTGREWMDQPPARIFQLPVPGSEWGAWDRCGWDELFPSIDECFYPAQPWSGKKVTDHGELWSKSWDYSIVDEMTVEWETKGETLPYLLNKKMQLIGSRIVFEYRLANLGEHPLPYIWAPHPIVAAGPLMRIELPESVERVVVAFSAEERLGARGTEHCWPATIDSNGSPRRLNQIPERNSGIAEKLYAAAPLDEGFCRIIDETSGDSFKLIFDPAQLPYLGIWINGGGWGNEYHVALEPAAGYLDNLNEAYRAEQCTIVPEYGTNSWTLTLEVGAGGSK</sequence>
<dbReference type="EMBL" id="JAGGLB010000038">
    <property type="protein sequence ID" value="MBP1995719.1"/>
    <property type="molecule type" value="Genomic_DNA"/>
</dbReference>
<dbReference type="InterPro" id="IPR011013">
    <property type="entry name" value="Gal_mutarotase_sf_dom"/>
</dbReference>
<dbReference type="SUPFAM" id="SSF74650">
    <property type="entry name" value="Galactose mutarotase-like"/>
    <property type="match status" value="1"/>
</dbReference>
<keyword evidence="2" id="KW-1185">Reference proteome</keyword>
<organism evidence="1 2">
    <name type="scientific">Paenibacillus eucommiae</name>
    <dbReference type="NCBI Taxonomy" id="1355755"/>
    <lineage>
        <taxon>Bacteria</taxon>
        <taxon>Bacillati</taxon>
        <taxon>Bacillota</taxon>
        <taxon>Bacilli</taxon>
        <taxon>Bacillales</taxon>
        <taxon>Paenibacillaceae</taxon>
        <taxon>Paenibacillus</taxon>
    </lineage>
</organism>
<gene>
    <name evidence="1" type="ORF">J2Z66_007361</name>
</gene>
<comment type="caution">
    <text evidence="1">The sequence shown here is derived from an EMBL/GenBank/DDBJ whole genome shotgun (WGS) entry which is preliminary data.</text>
</comment>
<name>A0ABS4J7A0_9BACL</name>
<dbReference type="InterPro" id="IPR014718">
    <property type="entry name" value="GH-type_carb-bd"/>
</dbReference>
<dbReference type="RefSeq" id="WP_209977507.1">
    <property type="nucleotide sequence ID" value="NZ_JAGGLB010000038.1"/>
</dbReference>
<evidence type="ECO:0008006" key="3">
    <source>
        <dbReference type="Google" id="ProtNLM"/>
    </source>
</evidence>
<dbReference type="Gene3D" id="2.70.98.10">
    <property type="match status" value="1"/>
</dbReference>
<evidence type="ECO:0000313" key="1">
    <source>
        <dbReference type="EMBL" id="MBP1995719.1"/>
    </source>
</evidence>
<proteinExistence type="predicted"/>
<accession>A0ABS4J7A0</accession>
<reference evidence="1 2" key="1">
    <citation type="submission" date="2021-03" db="EMBL/GenBank/DDBJ databases">
        <title>Genomic Encyclopedia of Type Strains, Phase IV (KMG-IV): sequencing the most valuable type-strain genomes for metagenomic binning, comparative biology and taxonomic classification.</title>
        <authorList>
            <person name="Goeker M."/>
        </authorList>
    </citation>
    <scope>NUCLEOTIDE SEQUENCE [LARGE SCALE GENOMIC DNA]</scope>
    <source>
        <strain evidence="1 2">DSM 26048</strain>
    </source>
</reference>
<dbReference type="Proteomes" id="UP001519287">
    <property type="component" value="Unassembled WGS sequence"/>
</dbReference>
<protein>
    <recommendedName>
        <fullName evidence="3">Galactose mutarotase</fullName>
    </recommendedName>
</protein>